<dbReference type="Pfam" id="PF26325">
    <property type="entry name" value="YhjD"/>
    <property type="match status" value="1"/>
</dbReference>
<gene>
    <name evidence="1" type="ORF">D7Z54_14645</name>
</gene>
<evidence type="ECO:0000313" key="1">
    <source>
        <dbReference type="EMBL" id="RSL32685.1"/>
    </source>
</evidence>
<dbReference type="Proteomes" id="UP000275076">
    <property type="component" value="Unassembled WGS sequence"/>
</dbReference>
<sequence length="130" mass="15661">MIEERYMELADRFIITDYLIKVLEQDKQQFEAFKLSEEYKSLMDHTIIRVREDMRTIKKTMYDGKIKVVTTSGASEDFIYFTVYQGNQDMNMSFLRAQLRNRVGQLFKYYMMGDERFFAEDYYANPQNGD</sequence>
<keyword evidence="2" id="KW-1185">Reference proteome</keyword>
<evidence type="ECO:0000313" key="2">
    <source>
        <dbReference type="Proteomes" id="UP000275076"/>
    </source>
</evidence>
<proteinExistence type="predicted"/>
<dbReference type="EMBL" id="RBVX01000013">
    <property type="protein sequence ID" value="RSL32685.1"/>
    <property type="molecule type" value="Genomic_DNA"/>
</dbReference>
<organism evidence="1 2">
    <name type="scientific">Salibacterium salarium</name>
    <dbReference type="NCBI Taxonomy" id="284579"/>
    <lineage>
        <taxon>Bacteria</taxon>
        <taxon>Bacillati</taxon>
        <taxon>Bacillota</taxon>
        <taxon>Bacilli</taxon>
        <taxon>Bacillales</taxon>
        <taxon>Bacillaceae</taxon>
    </lineage>
</organism>
<accession>A0A428N2I1</accession>
<dbReference type="AlphaFoldDB" id="A0A428N2I1"/>
<protein>
    <submittedName>
        <fullName evidence="1">Uncharacterized protein</fullName>
    </submittedName>
</protein>
<dbReference type="InterPro" id="IPR058600">
    <property type="entry name" value="YhjD-like"/>
</dbReference>
<dbReference type="RefSeq" id="WP_125556605.1">
    <property type="nucleotide sequence ID" value="NZ_RBVX01000013.1"/>
</dbReference>
<comment type="caution">
    <text evidence="1">The sequence shown here is derived from an EMBL/GenBank/DDBJ whole genome shotgun (WGS) entry which is preliminary data.</text>
</comment>
<reference evidence="1 2" key="1">
    <citation type="submission" date="2018-10" db="EMBL/GenBank/DDBJ databases">
        <title>Draft genome sequence of Bacillus salarius IM0101, isolated from a hypersaline soil in Inner Mongolia, China.</title>
        <authorList>
            <person name="Yamprayoonswat W."/>
            <person name="Boonvisut S."/>
            <person name="Jumpathong W."/>
            <person name="Sittihan S."/>
            <person name="Ruangsuj P."/>
            <person name="Wanthongcharoen S."/>
            <person name="Thongpramul N."/>
            <person name="Pimmason S."/>
            <person name="Yu B."/>
            <person name="Yasawong M."/>
        </authorList>
    </citation>
    <scope>NUCLEOTIDE SEQUENCE [LARGE SCALE GENOMIC DNA]</scope>
    <source>
        <strain evidence="1 2">IM0101</strain>
    </source>
</reference>
<name>A0A428N2I1_9BACI</name>